<dbReference type="VEuPathDB" id="HostDB:ENSG00000139626"/>
<dbReference type="InterPro" id="IPR016201">
    <property type="entry name" value="PSI"/>
</dbReference>
<dbReference type="UCSC" id="uc058oms.1">
    <property type="organism name" value="human"/>
</dbReference>
<keyword evidence="8" id="KW-1185">Reference proteome</keyword>
<evidence type="ECO:0000256" key="4">
    <source>
        <dbReference type="ARBA" id="ARBA00023180"/>
    </source>
</evidence>
<dbReference type="MassIVE" id="H3BRM2"/>
<sequence>MVALPMVLVLLLVLSRGESELDAKIPSTGDATEWRNPHLSMLGSCQPAPSCQKCILSHPSCAWCKQLNFTASGEAEARRCARREELLARGCPL</sequence>
<protein>
    <submittedName>
        <fullName evidence="7">Integrin subunit beta 7</fullName>
    </submittedName>
</protein>
<keyword evidence="5" id="KW-0732">Signal</keyword>
<keyword evidence="3" id="KW-1015">Disulfide bond</keyword>
<dbReference type="InterPro" id="IPR033760">
    <property type="entry name" value="Integrin_beta_N"/>
</dbReference>
<dbReference type="OpenTargets" id="ENSG00000139626"/>
<dbReference type="SUPFAM" id="SSF103575">
    <property type="entry name" value="Plexin repeat"/>
    <property type="match status" value="1"/>
</dbReference>
<evidence type="ECO:0000313" key="7">
    <source>
        <dbReference type="Ensembl" id="ENSP00000456305.1"/>
    </source>
</evidence>
<dbReference type="ProteomicsDB" id="42108"/>
<feature type="signal peptide" evidence="5">
    <location>
        <begin position="1"/>
        <end position="19"/>
    </location>
</feature>
<comment type="subcellular location">
    <subcellularLocation>
        <location evidence="1">Cell membrane</location>
    </subcellularLocation>
</comment>
<keyword evidence="9 10" id="KW-1267">Proteomics identification</keyword>
<dbReference type="Bgee" id="ENSG00000139626">
    <property type="expression patterns" value="Expressed in granulocyte and 168 other cell types or tissues"/>
</dbReference>
<dbReference type="Ensembl" id="ENST00000552935.5">
    <property type="protein sequence ID" value="ENSP00000456305.1"/>
    <property type="gene ID" value="ENSG00000139626.17"/>
</dbReference>
<evidence type="ECO:0007829" key="10">
    <source>
        <dbReference type="ProteomicsDB" id="H3BRM2"/>
    </source>
</evidence>
<reference evidence="7 8" key="1">
    <citation type="journal article" date="2001" name="Nature">
        <title>Initial sequencing and analysis of the human genome.</title>
        <authorList>
            <consortium name="International Human Genome Sequencing Consortium"/>
            <person name="Lander E.S."/>
            <person name="Linton L.M."/>
            <person name="Birren B."/>
            <person name="Nusbaum C."/>
            <person name="Zody M.C."/>
            <person name="Baldwin J."/>
            <person name="Devon K."/>
            <person name="Dewar K."/>
            <person name="Doyle M."/>
            <person name="FitzHugh W."/>
            <person name="Funke R."/>
            <person name="Gage D."/>
            <person name="Harris K."/>
            <person name="Heaford A."/>
            <person name="Howland J."/>
            <person name="Kann L."/>
            <person name="Lehoczky J."/>
            <person name="LeVine R."/>
            <person name="McEwan P."/>
            <person name="McKernan K."/>
            <person name="Meldrim J."/>
            <person name="Mesirov J.P."/>
            <person name="Miranda C."/>
            <person name="Morris W."/>
            <person name="Naylor J."/>
            <person name="Raymond C."/>
            <person name="Rosetti M."/>
            <person name="Santos R."/>
            <person name="Sheridan A."/>
            <person name="Sougnez C."/>
            <person name="Stange-Thomann N."/>
            <person name="Stojanovic N."/>
            <person name="Subramanian A."/>
            <person name="Wyman D."/>
            <person name="Rogers J."/>
            <person name="Sulston J."/>
            <person name="Ainscough R."/>
            <person name="Beck S."/>
            <person name="Bentley D."/>
            <person name="Burton J."/>
            <person name="Clee C."/>
            <person name="Carter N."/>
            <person name="Coulson A."/>
            <person name="Deadman R."/>
            <person name="Deloukas P."/>
            <person name="Dunham A."/>
            <person name="Dunham I."/>
            <person name="Durbin R."/>
            <person name="French L."/>
            <person name="Grafham D."/>
            <person name="Gregory S."/>
            <person name="Hubbard T."/>
            <person name="Humphray S."/>
            <person name="Hunt A."/>
            <person name="Jones M."/>
            <person name="Lloyd C."/>
            <person name="McMurray A."/>
            <person name="Matthews L."/>
            <person name="Mercer S."/>
            <person name="Milne S."/>
            <person name="Mullikin J.C."/>
            <person name="Mungall A."/>
            <person name="Plumb R."/>
            <person name="Ross M."/>
            <person name="Shownkeen R."/>
            <person name="Sims S."/>
            <person name="Waterston R.H."/>
            <person name="Wilson R.K."/>
            <person name="Hillier L.W."/>
            <person name="McPherson J.D."/>
            <person name="Marra M.A."/>
            <person name="Mardis E.R."/>
            <person name="Fulton L.A."/>
            <person name="Chinwalla A.T."/>
            <person name="Pepin K.H."/>
            <person name="Gish W.R."/>
            <person name="Chissoe S.L."/>
            <person name="Wendl M.C."/>
            <person name="Delehaunty K.D."/>
            <person name="Miner T.L."/>
            <person name="Delehaunty A."/>
            <person name="Kramer J.B."/>
            <person name="Cook L.L."/>
            <person name="Fulton R.S."/>
            <person name="Johnson D.L."/>
            <person name="Minx P.J."/>
            <person name="Clifton S.W."/>
            <person name="Hawkins T."/>
            <person name="Branscomb E."/>
            <person name="Predki P."/>
            <person name="Richardson P."/>
            <person name="Wenning S."/>
            <person name="Slezak T."/>
            <person name="Doggett N."/>
            <person name="Cheng J.F."/>
            <person name="Olsen A."/>
            <person name="Lucas S."/>
            <person name="Elkin C."/>
            <person name="Uberbacher E."/>
            <person name="Frazier M."/>
            <person name="Gibbs R.A."/>
            <person name="Muzny D.M."/>
            <person name="Scherer S.E."/>
            <person name="Bouck J.B."/>
            <person name="Sodergren E.J."/>
            <person name="Worley K.C."/>
            <person name="Rives C.M."/>
            <person name="Gorrell J.H."/>
            <person name="Metzker M.L."/>
            <person name="Naylor S.L."/>
            <person name="Kucherlapati R.S."/>
            <person name="Nelson D.L."/>
            <person name="Weinstock G.M."/>
            <person name="Sakaki Y."/>
            <person name="Fujiyama A."/>
            <person name="Hattori M."/>
            <person name="Yada T."/>
            <person name="Toyoda A."/>
            <person name="Itoh T."/>
            <person name="Kawagoe C."/>
            <person name="Watanabe H."/>
            <person name="Totoki Y."/>
            <person name="Taylor T."/>
            <person name="Weissenbach J."/>
            <person name="Heilig R."/>
            <person name="Saurin W."/>
            <person name="Artiguenave F."/>
            <person name="Brottier P."/>
            <person name="Bruls T."/>
            <person name="Pelletier E."/>
            <person name="Robert C."/>
            <person name="Wincker P."/>
            <person name="Smith D.R."/>
            <person name="Doucette-Stamm L."/>
            <person name="Rubenfield M."/>
            <person name="Weinstock K."/>
            <person name="Lee H.M."/>
            <person name="Dubois J."/>
            <person name="Rosenthal A."/>
            <person name="Platzer M."/>
            <person name="Nyakatura G."/>
            <person name="Taudien S."/>
            <person name="Rump A."/>
            <person name="Yang H."/>
            <person name="Yu J."/>
            <person name="Wang J."/>
            <person name="Huang G."/>
            <person name="Gu J."/>
            <person name="Hood L."/>
            <person name="Rowen L."/>
            <person name="Madan A."/>
            <person name="Qin S."/>
            <person name="Davis R.W."/>
            <person name="Federspiel N.A."/>
            <person name="Abola A.P."/>
            <person name="Proctor M.J."/>
            <person name="Myers R.M."/>
            <person name="Schmutz J."/>
            <person name="Dickson M."/>
            <person name="Grimwood J."/>
            <person name="Cox D.R."/>
            <person name="Olson M.V."/>
            <person name="Kaul R."/>
            <person name="Raymond C."/>
            <person name="Shimizu N."/>
            <person name="Kawasaki K."/>
            <person name="Minoshima S."/>
            <person name="Evans G.A."/>
            <person name="Athanasiou M."/>
            <person name="Schultz R."/>
            <person name="Roe B.A."/>
            <person name="Chen F."/>
            <person name="Pan H."/>
            <person name="Ramser J."/>
            <person name="Lehrach H."/>
            <person name="Reinhardt R."/>
            <person name="McCombie W.R."/>
            <person name="de la Bastide M."/>
            <person name="Dedhia N."/>
            <person name="Blocker H."/>
            <person name="Hornischer K."/>
            <person name="Nordsiek G."/>
            <person name="Agarwala R."/>
            <person name="Aravind L."/>
            <person name="Bailey J.A."/>
            <person name="Bateman A."/>
            <person name="Batzoglou S."/>
            <person name="Birney E."/>
            <person name="Bork P."/>
            <person name="Brown D.G."/>
            <person name="Burge C.B."/>
            <person name="Cerutti L."/>
            <person name="Chen H.C."/>
            <person name="Church D."/>
            <person name="Clamp M."/>
            <person name="Copley R.R."/>
            <person name="Doerks T."/>
            <person name="Eddy S.R."/>
            <person name="Eichler E.E."/>
            <person name="Furey T.S."/>
            <person name="Galagan J."/>
            <person name="Gilbert J.G."/>
            <person name="Harmon C."/>
            <person name="Hayashizaki Y."/>
            <person name="Haussler D."/>
            <person name="Hermjakob H."/>
            <person name="Hokamp K."/>
            <person name="Jang W."/>
            <person name="Johnson L.S."/>
            <person name="Jones T.A."/>
            <person name="Kasif S."/>
            <person name="Kaspryzk A."/>
            <person name="Kennedy S."/>
            <person name="Kent W.J."/>
            <person name="Kitts P."/>
            <person name="Koonin E.V."/>
            <person name="Korf I."/>
            <person name="Kulp D."/>
            <person name="Lancet D."/>
            <person name="Lowe T.M."/>
            <person name="McLysaght A."/>
            <person name="Mikkelsen T."/>
            <person name="Moran J.V."/>
            <person name="Mulder N."/>
            <person name="Pollara V.J."/>
            <person name="Ponting C.P."/>
            <person name="Schuler G."/>
            <person name="Schultz J."/>
            <person name="Slater G."/>
            <person name="Smit A.F."/>
            <person name="Stupka E."/>
            <person name="Szustakowski J."/>
            <person name="Thierry-Mieg D."/>
            <person name="Thierry-Mieg J."/>
            <person name="Wagner L."/>
            <person name="Wallis J."/>
            <person name="Wheeler R."/>
            <person name="Williams A."/>
            <person name="Wolf Y.I."/>
            <person name="Wolfe K.H."/>
            <person name="Yang S.P."/>
            <person name="Yeh R.F."/>
            <person name="Collins F."/>
            <person name="Guyer M.S."/>
            <person name="Peterson J."/>
            <person name="Felsenfeld A."/>
            <person name="Wetterstrand K.A."/>
            <person name="Patrinos A."/>
            <person name="Morgan M.J."/>
            <person name="de Jong P."/>
            <person name="Catanese J.J."/>
            <person name="Osoegawa K."/>
            <person name="Shizuya H."/>
            <person name="Choi S."/>
            <person name="Chen Y.J."/>
        </authorList>
    </citation>
    <scope>NUCLEOTIDE SEQUENCE [LARGE SCALE GENOMIC DNA]</scope>
</reference>
<dbReference type="Gene3D" id="3.30.1680.10">
    <property type="entry name" value="ligand-binding face of the semaphorins, domain 2"/>
    <property type="match status" value="1"/>
</dbReference>
<accession>H3BRM2</accession>
<dbReference type="Ensembl" id="ENST00000552935.5">
    <property type="protein sequence ID" value="ENSP00000456305.1"/>
    <property type="gene ID" value="ENSG00000139626.16"/>
</dbReference>
<dbReference type="FunFam" id="3.30.1680.10:FF:000014">
    <property type="entry name" value="Integrin beta"/>
    <property type="match status" value="1"/>
</dbReference>
<keyword evidence="4" id="KW-0325">Glycoprotein</keyword>
<dbReference type="GO" id="GO:0005886">
    <property type="term" value="C:plasma membrane"/>
    <property type="evidence" value="ECO:0007669"/>
    <property type="project" value="UniProtKB-SubCell"/>
</dbReference>
<dbReference type="GO" id="GO:0007155">
    <property type="term" value="P:cell adhesion"/>
    <property type="evidence" value="ECO:0007669"/>
    <property type="project" value="UniProtKB-ARBA"/>
</dbReference>
<evidence type="ECO:0000259" key="6">
    <source>
        <dbReference type="SMART" id="SM00423"/>
    </source>
</evidence>
<reference evidence="7 8" key="2">
    <citation type="journal article" date="2004" name="Nature">
        <title>Finishing the euchromatic sequence of the human genome.</title>
        <authorList>
            <consortium name="International Human Genome Sequencing Consortium"/>
        </authorList>
    </citation>
    <scope>NUCLEOTIDE SEQUENCE [LARGE SCALE GENOMIC DNA]</scope>
</reference>
<evidence type="ECO:0000256" key="1">
    <source>
        <dbReference type="ARBA" id="ARBA00004236"/>
    </source>
</evidence>
<dbReference type="HGNC" id="HGNC:6162">
    <property type="gene designation" value="ITGB7"/>
</dbReference>
<dbReference type="Proteomes" id="UP000005640">
    <property type="component" value="Chromosome 12"/>
</dbReference>
<dbReference type="SMART" id="SM00423">
    <property type="entry name" value="PSI"/>
    <property type="match status" value="1"/>
</dbReference>
<dbReference type="OrthoDB" id="410592at2759"/>
<evidence type="ECO:0000256" key="3">
    <source>
        <dbReference type="ARBA" id="ARBA00023157"/>
    </source>
</evidence>
<dbReference type="OMA" id="CECSMDT"/>
<organism evidence="7 8">
    <name type="scientific">Homo sapiens</name>
    <name type="common">Human</name>
    <dbReference type="NCBI Taxonomy" id="9606"/>
    <lineage>
        <taxon>Eukaryota</taxon>
        <taxon>Metazoa</taxon>
        <taxon>Chordata</taxon>
        <taxon>Craniata</taxon>
        <taxon>Vertebrata</taxon>
        <taxon>Euteleostomi</taxon>
        <taxon>Mammalia</taxon>
        <taxon>Eutheria</taxon>
        <taxon>Euarchontoglires</taxon>
        <taxon>Primates</taxon>
        <taxon>Haplorrhini</taxon>
        <taxon>Catarrhini</taxon>
        <taxon>Hominidae</taxon>
        <taxon>Homo</taxon>
    </lineage>
</organism>
<proteinExistence type="evidence at protein level"/>
<dbReference type="Pfam" id="PF17205">
    <property type="entry name" value="PSI_integrin"/>
    <property type="match status" value="1"/>
</dbReference>
<feature type="chain" id="PRO_5003581537" evidence="5">
    <location>
        <begin position="20"/>
        <end position="93"/>
    </location>
</feature>
<reference evidence="7" key="5">
    <citation type="submission" date="2025-09" db="UniProtKB">
        <authorList>
            <consortium name="Ensembl"/>
        </authorList>
    </citation>
    <scope>IDENTIFICATION</scope>
</reference>
<keyword evidence="2" id="KW-0472">Membrane</keyword>
<dbReference type="AlphaFoldDB" id="H3BRM2"/>
<gene>
    <name evidence="7" type="primary">ITGB7</name>
</gene>
<dbReference type="GeneTree" id="ENSGT01150000286983"/>
<name>H3BRM2_HUMAN</name>
<feature type="domain" description="PSI" evidence="6">
    <location>
        <begin position="44"/>
        <end position="92"/>
    </location>
</feature>
<dbReference type="ExpressionAtlas" id="H3BRM2">
    <property type="expression patterns" value="baseline and differential"/>
</dbReference>
<evidence type="ECO:0007829" key="9">
    <source>
        <dbReference type="PeptideAtlas" id="H3BRM2"/>
    </source>
</evidence>
<evidence type="ECO:0000313" key="8">
    <source>
        <dbReference type="Proteomes" id="UP000005640"/>
    </source>
</evidence>
<feature type="non-terminal residue" evidence="7">
    <location>
        <position position="93"/>
    </location>
</feature>
<reference evidence="7" key="4">
    <citation type="submission" date="2025-08" db="UniProtKB">
        <authorList>
            <consortium name="Ensembl"/>
        </authorList>
    </citation>
    <scope>IDENTIFICATION</scope>
</reference>
<dbReference type="HOGENOM" id="CLU_2489146_0_0_1"/>
<dbReference type="Antibodypedia" id="26942">
    <property type="antibodies" value="560 antibodies from 37 providers"/>
</dbReference>
<dbReference type="InterPro" id="IPR015812">
    <property type="entry name" value="Integrin_bsu"/>
</dbReference>
<dbReference type="PRINTS" id="PR01186">
    <property type="entry name" value="INTEGRINB"/>
</dbReference>
<evidence type="ECO:0000256" key="5">
    <source>
        <dbReference type="SAM" id="SignalP"/>
    </source>
</evidence>
<keyword evidence="2" id="KW-1003">Cell membrane</keyword>
<reference evidence="7 8" key="3">
    <citation type="journal article" date="2006" name="Nature">
        <title>The finished DNA sequence of human chromosome 12.</title>
        <authorList>
            <consortium name="Baylor College of Medicine Human Genome Sequencing Center Sequence Production Team"/>
            <person name="Scherer S.E."/>
            <person name="Muzny D.M."/>
            <person name="Buhay C.J."/>
            <person name="Chen R."/>
            <person name="Cree A."/>
            <person name="Ding Y."/>
            <person name="Dugan-Rocha S."/>
            <person name="Gill R."/>
            <person name="Gunaratne P."/>
            <person name="Harris R.A."/>
            <person name="Hawes A.C."/>
            <person name="Hernandez J."/>
            <person name="Hodgson A.V."/>
            <person name="Hume J."/>
            <person name="Jackson A."/>
            <person name="Khan Z.M."/>
            <person name="Kovar-Smith C."/>
            <person name="Lewis L.R."/>
            <person name="Lozado R.J."/>
            <person name="Metzker M.L."/>
            <person name="Milosavljevic A."/>
            <person name="Miner G.R."/>
            <person name="Montgomery K.T."/>
            <person name="Morgan M.B."/>
            <person name="Nazareth L.V."/>
            <person name="Scott G."/>
            <person name="Sodergren E."/>
            <person name="Song X.Z."/>
            <person name="Steffen D."/>
            <person name="Lovering R.C."/>
            <person name="Wheeler D.A."/>
            <person name="Worley K.C."/>
            <person name="Yuan Y."/>
            <person name="Zhang Z."/>
            <person name="Adams C.Q."/>
            <person name="Ansari-Lari M.A."/>
            <person name="Ayele M."/>
            <person name="Brown M.J."/>
            <person name="Chen G."/>
            <person name="Chen Z."/>
            <person name="Clerc-Blankenburg K.P."/>
            <person name="Davis C."/>
            <person name="Delgado O."/>
            <person name="Dinh H.H."/>
            <person name="Draper H."/>
            <person name="Gonzalez-Garay M.L."/>
            <person name="Havlak P."/>
            <person name="Jackson L.R."/>
            <person name="Jacob L.S."/>
            <person name="Kelly S.H."/>
            <person name="Li L."/>
            <person name="Li Z."/>
            <person name="Liu J."/>
            <person name="Liu W."/>
            <person name="Lu J."/>
            <person name="Maheshwari M."/>
            <person name="Nguyen B.V."/>
            <person name="Okwuonu G.O."/>
            <person name="Pasternak S."/>
            <person name="Perez L.M."/>
            <person name="Plopper F.J."/>
            <person name="Santibanez J."/>
            <person name="Shen H."/>
            <person name="Tabor P.E."/>
            <person name="Verduzco D."/>
            <person name="Waldron L."/>
            <person name="Wang Q."/>
            <person name="Williams G.A."/>
            <person name="Zhang J."/>
            <person name="Zhou J."/>
            <person name="Allen C.C."/>
            <person name="Amin A.G."/>
            <person name="Anyalebechi V."/>
            <person name="Bailey M."/>
            <person name="Barbaria J.A."/>
            <person name="Bimage K.E."/>
            <person name="Bryant N.P."/>
            <person name="Burch P.E."/>
            <person name="Burkett C.E."/>
            <person name="Burrell K.L."/>
            <person name="Calderon E."/>
            <person name="Cardenas V."/>
            <person name="Carter K."/>
            <person name="Casias K."/>
            <person name="Cavazos I."/>
            <person name="Cavazos S.R."/>
            <person name="Ceasar H."/>
            <person name="Chacko J."/>
            <person name="Chan S.N."/>
            <person name="Chavez D."/>
            <person name="Christopoulos C."/>
            <person name="Chu J."/>
            <person name="Cockrell R."/>
            <person name="Cox C.D."/>
            <person name="Dang M."/>
            <person name="Dathorne S.R."/>
            <person name="David R."/>
            <person name="Davis C.M."/>
            <person name="Davy-Carroll L."/>
            <person name="Deshazo D.R."/>
            <person name="Donlin J.E."/>
            <person name="D'Souza L."/>
            <person name="Eaves K.A."/>
            <person name="Egan A."/>
            <person name="Emery-Cohen A.J."/>
            <person name="Escotto M."/>
            <person name="Flagg N."/>
            <person name="Forbes L.D."/>
            <person name="Gabisi A.M."/>
            <person name="Garza M."/>
            <person name="Hamilton C."/>
            <person name="Henderson N."/>
            <person name="Hernandez O."/>
            <person name="Hines S."/>
            <person name="Hogues M.E."/>
            <person name="Huang M."/>
            <person name="Idlebird D.G."/>
            <person name="Johnson R."/>
            <person name="Jolivet A."/>
            <person name="Jones S."/>
            <person name="Kagan R."/>
            <person name="King L.M."/>
            <person name="Leal B."/>
            <person name="Lebow H."/>
            <person name="Lee S."/>
            <person name="LeVan J.M."/>
            <person name="Lewis L.C."/>
            <person name="London P."/>
            <person name="Lorensuhewa L.M."/>
            <person name="Loulseged H."/>
            <person name="Lovett D.A."/>
            <person name="Lucier A."/>
            <person name="Lucier R.L."/>
            <person name="Ma J."/>
            <person name="Madu R.C."/>
            <person name="Mapua P."/>
            <person name="Martindale A.D."/>
            <person name="Martinez E."/>
            <person name="Massey E."/>
            <person name="Mawhiney S."/>
            <person name="Meador M.G."/>
            <person name="Mendez S."/>
            <person name="Mercado C."/>
            <person name="Mercado I.C."/>
            <person name="Merritt C.E."/>
            <person name="Miner Z.L."/>
            <person name="Minja E."/>
            <person name="Mitchell T."/>
            <person name="Mohabbat F."/>
            <person name="Mohabbat K."/>
            <person name="Montgomery B."/>
            <person name="Moore N."/>
            <person name="Morris S."/>
            <person name="Munidasa M."/>
            <person name="Ngo R.N."/>
            <person name="Nguyen N.B."/>
            <person name="Nickerson E."/>
            <person name="Nwaokelemeh O.O."/>
            <person name="Nwokenkwo S."/>
            <person name="Obregon M."/>
            <person name="Oguh M."/>
            <person name="Oragunye N."/>
            <person name="Oviedo R.J."/>
            <person name="Parish B.J."/>
            <person name="Parker D.N."/>
            <person name="Parrish J."/>
            <person name="Parks K.L."/>
            <person name="Paul H.A."/>
            <person name="Payton B.A."/>
            <person name="Perez A."/>
            <person name="Perrin W."/>
            <person name="Pickens A."/>
            <person name="Primus E.L."/>
            <person name="Pu L.L."/>
            <person name="Puazo M."/>
            <person name="Quiles M.M."/>
            <person name="Quiroz J.B."/>
            <person name="Rabata D."/>
            <person name="Reeves K."/>
            <person name="Ruiz S.J."/>
            <person name="Shao H."/>
            <person name="Sisson I."/>
            <person name="Sonaike T."/>
            <person name="Sorelle R.P."/>
            <person name="Sutton A.E."/>
            <person name="Svatek A.F."/>
            <person name="Svetz L.A."/>
            <person name="Tamerisa K.S."/>
            <person name="Taylor T.R."/>
            <person name="Teague B."/>
            <person name="Thomas N."/>
            <person name="Thorn R.D."/>
            <person name="Trejos Z.Y."/>
            <person name="Trevino B.K."/>
            <person name="Ukegbu O.N."/>
            <person name="Urban J.B."/>
            <person name="Vasquez L.I."/>
            <person name="Vera V.A."/>
            <person name="Villasana D.M."/>
            <person name="Wang L."/>
            <person name="Ward-Moore S."/>
            <person name="Warren J.T."/>
            <person name="Wei X."/>
            <person name="White F."/>
            <person name="Williamson A.L."/>
            <person name="Wleczyk R."/>
            <person name="Wooden H.S."/>
            <person name="Wooden S.H."/>
            <person name="Yen J."/>
            <person name="Yoon L."/>
            <person name="Yoon V."/>
            <person name="Zorrilla S.E."/>
            <person name="Nelson D."/>
            <person name="Kucherlapati R."/>
            <person name="Weinstock G."/>
            <person name="Gibbs R.A."/>
            <person name="null."/>
        </authorList>
    </citation>
    <scope>NUCLEOTIDE SEQUENCE [LARGE SCALE GENOMIC DNA]</scope>
</reference>
<evidence type="ECO:0000256" key="2">
    <source>
        <dbReference type="ARBA" id="ARBA00022475"/>
    </source>
</evidence>
<dbReference type="EMBL" id="AC073573">
    <property type="status" value="NOT_ANNOTATED_CDS"/>
    <property type="molecule type" value="Genomic_DNA"/>
</dbReference>
<dbReference type="SMR" id="H3BRM2"/>
<dbReference type="ChiTaRS" id="ITGB7">
    <property type="organism name" value="human"/>
</dbReference>